<evidence type="ECO:0000259" key="1">
    <source>
        <dbReference type="Pfam" id="PF03184"/>
    </source>
</evidence>
<proteinExistence type="predicted"/>
<sequence>MPSRRSYTAAEKLSIVKYAESHKNREASHHFLVNEADARLKRKSKKTTNHVWEEKEKRVVPSRRTTLVQHLPDDHEDKLPRFQKIVLKLRKENMYELSLVGNADQTLLTFDMLFNNTVVVKGVYIRVHEKGCMDEALTTDWLKSAWGRRPRKPPSILVLYSFRYRRMPSIQKEMREIKSDLVNIRGCMTRLFQFLDVSVNKPMEEITRRKWNAGLSDGNHTYTTGGRQPTLLNVAK</sequence>
<name>A0A8X6UKU2_NEPPI</name>
<evidence type="ECO:0000313" key="2">
    <source>
        <dbReference type="EMBL" id="GFU32292.1"/>
    </source>
</evidence>
<dbReference type="OrthoDB" id="6486159at2759"/>
<gene>
    <name evidence="2" type="primary">POGK</name>
    <name evidence="2" type="ORF">NPIL_613691</name>
</gene>
<dbReference type="EMBL" id="BMAW01083126">
    <property type="protein sequence ID" value="GFU32292.1"/>
    <property type="molecule type" value="Genomic_DNA"/>
</dbReference>
<evidence type="ECO:0000313" key="3">
    <source>
        <dbReference type="Proteomes" id="UP000887013"/>
    </source>
</evidence>
<dbReference type="Pfam" id="PF03184">
    <property type="entry name" value="DDE_1"/>
    <property type="match status" value="1"/>
</dbReference>
<protein>
    <submittedName>
        <fullName evidence="2">Pogo transposable element with KRAB domain</fullName>
    </submittedName>
</protein>
<keyword evidence="3" id="KW-1185">Reference proteome</keyword>
<dbReference type="InterPro" id="IPR004875">
    <property type="entry name" value="DDE_SF_endonuclease_dom"/>
</dbReference>
<feature type="domain" description="DDE-1" evidence="1">
    <location>
        <begin position="121"/>
        <end position="233"/>
    </location>
</feature>
<dbReference type="Proteomes" id="UP000887013">
    <property type="component" value="Unassembled WGS sequence"/>
</dbReference>
<reference evidence="2" key="1">
    <citation type="submission" date="2020-08" db="EMBL/GenBank/DDBJ databases">
        <title>Multicomponent nature underlies the extraordinary mechanical properties of spider dragline silk.</title>
        <authorList>
            <person name="Kono N."/>
            <person name="Nakamura H."/>
            <person name="Mori M."/>
            <person name="Yoshida Y."/>
            <person name="Ohtoshi R."/>
            <person name="Malay A.D."/>
            <person name="Moran D.A.P."/>
            <person name="Tomita M."/>
            <person name="Numata K."/>
            <person name="Arakawa K."/>
        </authorList>
    </citation>
    <scope>NUCLEOTIDE SEQUENCE</scope>
</reference>
<dbReference type="GO" id="GO:0003676">
    <property type="term" value="F:nucleic acid binding"/>
    <property type="evidence" value="ECO:0007669"/>
    <property type="project" value="InterPro"/>
</dbReference>
<dbReference type="AlphaFoldDB" id="A0A8X6UKU2"/>
<accession>A0A8X6UKU2</accession>
<comment type="caution">
    <text evidence="2">The sequence shown here is derived from an EMBL/GenBank/DDBJ whole genome shotgun (WGS) entry which is preliminary data.</text>
</comment>
<organism evidence="2 3">
    <name type="scientific">Nephila pilipes</name>
    <name type="common">Giant wood spider</name>
    <name type="synonym">Nephila maculata</name>
    <dbReference type="NCBI Taxonomy" id="299642"/>
    <lineage>
        <taxon>Eukaryota</taxon>
        <taxon>Metazoa</taxon>
        <taxon>Ecdysozoa</taxon>
        <taxon>Arthropoda</taxon>
        <taxon>Chelicerata</taxon>
        <taxon>Arachnida</taxon>
        <taxon>Araneae</taxon>
        <taxon>Araneomorphae</taxon>
        <taxon>Entelegynae</taxon>
        <taxon>Araneoidea</taxon>
        <taxon>Nephilidae</taxon>
        <taxon>Nephila</taxon>
    </lineage>
</organism>